<dbReference type="EMBL" id="CP071491">
    <property type="protein sequence ID" value="QSX16336.1"/>
    <property type="molecule type" value="Genomic_DNA"/>
</dbReference>
<gene>
    <name evidence="3" type="primary">yacG</name>
    <name evidence="5" type="ORF">J1G54_08105</name>
    <name evidence="4" type="ORF">N5925_05100</name>
    <name evidence="6" type="ORF">QBL01_04345</name>
</gene>
<feature type="binding site" evidence="3">
    <location>
        <position position="29"/>
    </location>
    <ligand>
        <name>Zn(2+)</name>
        <dbReference type="ChEBI" id="CHEBI:29105"/>
    </ligand>
</feature>
<dbReference type="Proteomes" id="UP001222296">
    <property type="component" value="Chromosome"/>
</dbReference>
<dbReference type="KEGG" id="hpas:JL26_01595"/>
<feature type="binding site" evidence="3">
    <location>
        <position position="25"/>
    </location>
    <ligand>
        <name>Zn(2+)</name>
        <dbReference type="ChEBI" id="CHEBI:29105"/>
    </ligand>
</feature>
<dbReference type="GO" id="GO:0008270">
    <property type="term" value="F:zinc ion binding"/>
    <property type="evidence" value="ECO:0007669"/>
    <property type="project" value="UniProtKB-UniRule"/>
</dbReference>
<keyword evidence="1 3" id="KW-0479">Metal-binding</keyword>
<evidence type="ECO:0000256" key="3">
    <source>
        <dbReference type="HAMAP-Rule" id="MF_00649"/>
    </source>
</evidence>
<keyword evidence="2 3" id="KW-0862">Zinc</keyword>
<name>A0A084EXU2_GLAPU</name>
<dbReference type="GO" id="GO:0006355">
    <property type="term" value="P:regulation of DNA-templated transcription"/>
    <property type="evidence" value="ECO:0007669"/>
    <property type="project" value="InterPro"/>
</dbReference>
<dbReference type="OrthoDB" id="9809663at2"/>
<comment type="function">
    <text evidence="3">Inhibits all the catalytic activities of DNA gyrase by preventing its interaction with DNA. Acts by binding directly to the C-terminal domain of GyrB, which probably disrupts DNA binding by the gyrase.</text>
</comment>
<dbReference type="HAMAP" id="MF_00649">
    <property type="entry name" value="DNA_gyrase_inhibitor_YacG"/>
    <property type="match status" value="1"/>
</dbReference>
<evidence type="ECO:0000313" key="5">
    <source>
        <dbReference type="EMBL" id="QSX16336.1"/>
    </source>
</evidence>
<sequence length="64" mass="7342">MLVVFCPNCGKEVAWVLGNKYRPFCSERCHLVDLGEWLNEENQVLESDIQSADDYDMVVSEGIF</sequence>
<dbReference type="InterPro" id="IPR005584">
    <property type="entry name" value="DNA_gyrase_inhibitor_YacG"/>
</dbReference>
<protein>
    <recommendedName>
        <fullName evidence="3">DNA gyrase inhibitor YacG</fullName>
    </recommendedName>
</protein>
<dbReference type="GeneID" id="66619234"/>
<dbReference type="SUPFAM" id="SSF57716">
    <property type="entry name" value="Glucocorticoid receptor-like (DNA-binding domain)"/>
    <property type="match status" value="1"/>
</dbReference>
<dbReference type="PANTHER" id="PTHR36150:SF1">
    <property type="entry name" value="DNA GYRASE INHIBITOR YACG"/>
    <property type="match status" value="1"/>
</dbReference>
<dbReference type="Proteomes" id="UP000662736">
    <property type="component" value="Chromosome"/>
</dbReference>
<dbReference type="Pfam" id="PF03884">
    <property type="entry name" value="YacG"/>
    <property type="match status" value="1"/>
</dbReference>
<comment type="subunit">
    <text evidence="3">Interacts with GyrB.</text>
</comment>
<dbReference type="Gene3D" id="3.30.50.10">
    <property type="entry name" value="Erythroid Transcription Factor GATA-1, subunit A"/>
    <property type="match status" value="1"/>
</dbReference>
<dbReference type="AlphaFoldDB" id="A0A084EXU2"/>
<dbReference type="PANTHER" id="PTHR36150">
    <property type="entry name" value="DNA GYRASE INHIBITOR YACG"/>
    <property type="match status" value="1"/>
</dbReference>
<dbReference type="InterPro" id="IPR013088">
    <property type="entry name" value="Znf_NHR/GATA"/>
</dbReference>
<comment type="cofactor">
    <cofactor evidence="3">
        <name>Zn(2+)</name>
        <dbReference type="ChEBI" id="CHEBI:29105"/>
    </cofactor>
    <text evidence="3">Binds 1 zinc ion.</text>
</comment>
<evidence type="ECO:0000256" key="1">
    <source>
        <dbReference type="ARBA" id="ARBA00022723"/>
    </source>
</evidence>
<reference evidence="6" key="3">
    <citation type="submission" date="2023-04" db="EMBL/GenBank/DDBJ databases">
        <title>Molecular characterization of the Integrative and Conjugative elements harboring multidrug-resistance gene from Glaesserella (Haemophilus) parasuis.</title>
        <authorList>
            <person name="Che Y."/>
            <person name="Zhou L."/>
        </authorList>
    </citation>
    <scope>NUCLEOTIDE SEQUENCE</scope>
    <source>
        <strain evidence="6">Z44</strain>
    </source>
</reference>
<dbReference type="EMBL" id="CP121769">
    <property type="protein sequence ID" value="WGE10818.1"/>
    <property type="molecule type" value="Genomic_DNA"/>
</dbReference>
<reference evidence="4" key="2">
    <citation type="submission" date="2022-09" db="EMBL/GenBank/DDBJ databases">
        <title>Molecular characterization of Glaesserella parasuis strains circulating in commercial swine farms using whole-genome sequencing.</title>
        <authorList>
            <person name="Mugabi R."/>
            <person name="Clavijo M."/>
            <person name="Li G."/>
        </authorList>
    </citation>
    <scope>NUCLEOTIDE SEQUENCE</scope>
    <source>
        <strain evidence="4">0435-53</strain>
    </source>
</reference>
<accession>A0A084EXU2</accession>
<comment type="similarity">
    <text evidence="3">Belongs to the DNA gyrase inhibitor YacG family.</text>
</comment>
<organism evidence="4 7">
    <name type="scientific">Glaesserella parasuis</name>
    <name type="common">Haemophilus parasuis</name>
    <dbReference type="NCBI Taxonomy" id="738"/>
    <lineage>
        <taxon>Bacteria</taxon>
        <taxon>Pseudomonadati</taxon>
        <taxon>Pseudomonadota</taxon>
        <taxon>Gammaproteobacteria</taxon>
        <taxon>Pasteurellales</taxon>
        <taxon>Pasteurellaceae</taxon>
        <taxon>Glaesserella</taxon>
    </lineage>
</organism>
<proteinExistence type="inferred from homology"/>
<feature type="binding site" evidence="3">
    <location>
        <position position="6"/>
    </location>
    <ligand>
        <name>Zn(2+)</name>
        <dbReference type="ChEBI" id="CHEBI:29105"/>
    </ligand>
</feature>
<evidence type="ECO:0000313" key="7">
    <source>
        <dbReference type="Proteomes" id="UP001148834"/>
    </source>
</evidence>
<dbReference type="RefSeq" id="WP_005712971.1">
    <property type="nucleotide sequence ID" value="NZ_CBCRUP010000012.1"/>
</dbReference>
<feature type="binding site" evidence="3">
    <location>
        <position position="9"/>
    </location>
    <ligand>
        <name>Zn(2+)</name>
        <dbReference type="ChEBI" id="CHEBI:29105"/>
    </ligand>
</feature>
<dbReference type="EMBL" id="JAODIR010000020">
    <property type="protein sequence ID" value="MDD2167994.1"/>
    <property type="molecule type" value="Genomic_DNA"/>
</dbReference>
<reference evidence="5" key="1">
    <citation type="submission" date="2021-03" db="EMBL/GenBank/DDBJ databases">
        <title>Characterization of a novel Integrative Conjugative Element in Glaesserella parasuis.</title>
        <authorList>
            <person name="Hu G."/>
            <person name="Sun H."/>
        </authorList>
    </citation>
    <scope>NUCLEOTIDE SEQUENCE</scope>
    <source>
        <strain evidence="5">GHP1807</strain>
    </source>
</reference>
<evidence type="ECO:0000313" key="4">
    <source>
        <dbReference type="EMBL" id="MDD2167994.1"/>
    </source>
</evidence>
<dbReference type="GO" id="GO:0008657">
    <property type="term" value="F:DNA topoisomerase type II (double strand cut, ATP-hydrolyzing) inhibitor activity"/>
    <property type="evidence" value="ECO:0007669"/>
    <property type="project" value="UniProtKB-UniRule"/>
</dbReference>
<evidence type="ECO:0000256" key="2">
    <source>
        <dbReference type="ARBA" id="ARBA00022833"/>
    </source>
</evidence>
<dbReference type="Proteomes" id="UP001148834">
    <property type="component" value="Unassembled WGS sequence"/>
</dbReference>
<evidence type="ECO:0000313" key="6">
    <source>
        <dbReference type="EMBL" id="WGE10818.1"/>
    </source>
</evidence>